<feature type="region of interest" description="Disordered" evidence="1">
    <location>
        <begin position="41"/>
        <end position="60"/>
    </location>
</feature>
<feature type="chain" id="PRO_5020215315" evidence="2">
    <location>
        <begin position="22"/>
        <end position="126"/>
    </location>
</feature>
<keyword evidence="4" id="KW-1185">Reference proteome</keyword>
<sequence length="126" mass="13296">MASSTALSLLLFPLLFALSHAATFEIVNQCSDTVWAAAVPGGGTGRPSQTGSGSIEPARHILHTKPQCKTRRDEASGPVGNLIGDGGGDDSLFLQRANRRYVSLLLLLALPIPNNPIPIPILLILF</sequence>
<name>A0A4V4HAC3_MUSBA</name>
<evidence type="ECO:0000313" key="3">
    <source>
        <dbReference type="EMBL" id="THU74925.1"/>
    </source>
</evidence>
<reference evidence="3 4" key="1">
    <citation type="journal article" date="2019" name="Nat. Plants">
        <title>Genome sequencing of Musa balbisiana reveals subgenome evolution and function divergence in polyploid bananas.</title>
        <authorList>
            <person name="Yao X."/>
        </authorList>
    </citation>
    <scope>NUCLEOTIDE SEQUENCE [LARGE SCALE GENOMIC DNA]</scope>
    <source>
        <strain evidence="4">cv. DH-PKW</strain>
        <tissue evidence="3">Leaves</tissue>
    </source>
</reference>
<gene>
    <name evidence="3" type="ORF">C4D60_Mb04t38530</name>
</gene>
<keyword evidence="2" id="KW-0732">Signal</keyword>
<dbReference type="EMBL" id="PYDT01000001">
    <property type="protein sequence ID" value="THU74925.1"/>
    <property type="molecule type" value="Genomic_DNA"/>
</dbReference>
<evidence type="ECO:0000313" key="4">
    <source>
        <dbReference type="Proteomes" id="UP000317650"/>
    </source>
</evidence>
<dbReference type="Proteomes" id="UP000317650">
    <property type="component" value="Chromosome 4"/>
</dbReference>
<organism evidence="3 4">
    <name type="scientific">Musa balbisiana</name>
    <name type="common">Banana</name>
    <dbReference type="NCBI Taxonomy" id="52838"/>
    <lineage>
        <taxon>Eukaryota</taxon>
        <taxon>Viridiplantae</taxon>
        <taxon>Streptophyta</taxon>
        <taxon>Embryophyta</taxon>
        <taxon>Tracheophyta</taxon>
        <taxon>Spermatophyta</taxon>
        <taxon>Magnoliopsida</taxon>
        <taxon>Liliopsida</taxon>
        <taxon>Zingiberales</taxon>
        <taxon>Musaceae</taxon>
        <taxon>Musa</taxon>
    </lineage>
</organism>
<proteinExistence type="predicted"/>
<comment type="caution">
    <text evidence="3">The sequence shown here is derived from an EMBL/GenBank/DDBJ whole genome shotgun (WGS) entry which is preliminary data.</text>
</comment>
<protein>
    <submittedName>
        <fullName evidence="3">Uncharacterized protein</fullName>
    </submittedName>
</protein>
<evidence type="ECO:0000256" key="2">
    <source>
        <dbReference type="SAM" id="SignalP"/>
    </source>
</evidence>
<dbReference type="SUPFAM" id="SSF49870">
    <property type="entry name" value="Osmotin, thaumatin-like protein"/>
    <property type="match status" value="1"/>
</dbReference>
<evidence type="ECO:0000256" key="1">
    <source>
        <dbReference type="SAM" id="MobiDB-lite"/>
    </source>
</evidence>
<accession>A0A4V4HAC3</accession>
<dbReference type="AlphaFoldDB" id="A0A4V4HAC3"/>
<feature type="signal peptide" evidence="2">
    <location>
        <begin position="1"/>
        <end position="21"/>
    </location>
</feature>
<dbReference type="InterPro" id="IPR037176">
    <property type="entry name" value="Osmotin/thaumatin-like_sf"/>
</dbReference>